<dbReference type="Gene3D" id="1.10.260.40">
    <property type="entry name" value="lambda repressor-like DNA-binding domains"/>
    <property type="match status" value="1"/>
</dbReference>
<sequence>MVTMKQIAERTGVSVSTVSLVLNHRDEGRVKADIARKVRTTAQELGYQPNALARSLRTNKIPIIGFVSEEVATTPYAGGIIQGAQDAARELGYLLITVSGDDAATVEQEVLALKRYGIDAFIYSAMSNRVVTIPQCLADYPLVLADATDRDNRFPAIEPDEFRIGYDATTRLIEAGCANIAYVGCTTPGPIIAQRGRLEGYRAALDDHGREFNEALVCNVDGNEEALRAVEHLFAEQHPDGFFCFNDSRAWYVYECAARQGLIVGKDISVVGVDNHRVIAETFAPQLTTIALPHYEMGYWAADKLISIVEHRDIAPTPNPLMLAPIPPLDGEEPVKMHCVLIEKESVRPQ</sequence>
<accession>A0A087BDT1</accession>
<dbReference type="Proteomes" id="UP000029052">
    <property type="component" value="Unassembled WGS sequence"/>
</dbReference>
<dbReference type="GO" id="GO:0003700">
    <property type="term" value="F:DNA-binding transcription factor activity"/>
    <property type="evidence" value="ECO:0007669"/>
    <property type="project" value="TreeGrafter"/>
</dbReference>
<dbReference type="EMBL" id="JGZB01000002">
    <property type="protein sequence ID" value="KFI69181.1"/>
    <property type="molecule type" value="Genomic_DNA"/>
</dbReference>
<keyword evidence="1" id="KW-0678">Repressor</keyword>
<dbReference type="InterPro" id="IPR001761">
    <property type="entry name" value="Peripla_BP/Lac1_sug-bd_dom"/>
</dbReference>
<protein>
    <submittedName>
        <fullName evidence="6">LacI-type transcriptional regulator</fullName>
    </submittedName>
</protein>
<dbReference type="eggNOG" id="COG1609">
    <property type="taxonomic scope" value="Bacteria"/>
</dbReference>
<dbReference type="InterPro" id="IPR000843">
    <property type="entry name" value="HTH_LacI"/>
</dbReference>
<evidence type="ECO:0000256" key="1">
    <source>
        <dbReference type="ARBA" id="ARBA00022491"/>
    </source>
</evidence>
<feature type="domain" description="HTH lacI-type" evidence="5">
    <location>
        <begin position="2"/>
        <end position="58"/>
    </location>
</feature>
<dbReference type="SMART" id="SM00354">
    <property type="entry name" value="HTH_LACI"/>
    <property type="match status" value="1"/>
</dbReference>
<keyword evidence="2" id="KW-0805">Transcription regulation</keyword>
<dbReference type="GO" id="GO:0000976">
    <property type="term" value="F:transcription cis-regulatory region binding"/>
    <property type="evidence" value="ECO:0007669"/>
    <property type="project" value="TreeGrafter"/>
</dbReference>
<evidence type="ECO:0000256" key="3">
    <source>
        <dbReference type="ARBA" id="ARBA00023125"/>
    </source>
</evidence>
<evidence type="ECO:0000256" key="2">
    <source>
        <dbReference type="ARBA" id="ARBA00023015"/>
    </source>
</evidence>
<dbReference type="Pfam" id="PF00356">
    <property type="entry name" value="LacI"/>
    <property type="match status" value="1"/>
</dbReference>
<dbReference type="AlphaFoldDB" id="A0A087BDT1"/>
<name>A0A087BDT1_9BIFI</name>
<keyword evidence="4" id="KW-0804">Transcription</keyword>
<dbReference type="PANTHER" id="PTHR30146">
    <property type="entry name" value="LACI-RELATED TRANSCRIPTIONAL REPRESSOR"/>
    <property type="match status" value="1"/>
</dbReference>
<dbReference type="PANTHER" id="PTHR30146:SF148">
    <property type="entry name" value="HTH-TYPE TRANSCRIPTIONAL REPRESSOR PURR-RELATED"/>
    <property type="match status" value="1"/>
</dbReference>
<evidence type="ECO:0000313" key="7">
    <source>
        <dbReference type="Proteomes" id="UP000029052"/>
    </source>
</evidence>
<organism evidence="6 7">
    <name type="scientific">Bifidobacterium magnum</name>
    <dbReference type="NCBI Taxonomy" id="1692"/>
    <lineage>
        <taxon>Bacteria</taxon>
        <taxon>Bacillati</taxon>
        <taxon>Actinomycetota</taxon>
        <taxon>Actinomycetes</taxon>
        <taxon>Bifidobacteriales</taxon>
        <taxon>Bifidobacteriaceae</taxon>
        <taxon>Bifidobacterium</taxon>
    </lineage>
</organism>
<dbReference type="Pfam" id="PF00532">
    <property type="entry name" value="Peripla_BP_1"/>
    <property type="match status" value="1"/>
</dbReference>
<dbReference type="CDD" id="cd06288">
    <property type="entry name" value="PBP1_sucrose_transcription_regulator"/>
    <property type="match status" value="1"/>
</dbReference>
<evidence type="ECO:0000256" key="4">
    <source>
        <dbReference type="ARBA" id="ARBA00023163"/>
    </source>
</evidence>
<proteinExistence type="predicted"/>
<keyword evidence="3" id="KW-0238">DNA-binding</keyword>
<evidence type="ECO:0000259" key="5">
    <source>
        <dbReference type="PROSITE" id="PS50932"/>
    </source>
</evidence>
<reference evidence="6 7" key="1">
    <citation type="submission" date="2014-03" db="EMBL/GenBank/DDBJ databases">
        <title>Genomics of Bifidobacteria.</title>
        <authorList>
            <person name="Ventura M."/>
            <person name="Milani C."/>
            <person name="Lugli G.A."/>
        </authorList>
    </citation>
    <scope>NUCLEOTIDE SEQUENCE [LARGE SCALE GENOMIC DNA]</scope>
    <source>
        <strain evidence="6 7">LMG 11591</strain>
    </source>
</reference>
<dbReference type="InterPro" id="IPR028082">
    <property type="entry name" value="Peripla_BP_I"/>
</dbReference>
<comment type="caution">
    <text evidence="6">The sequence shown here is derived from an EMBL/GenBank/DDBJ whole genome shotgun (WGS) entry which is preliminary data.</text>
</comment>
<dbReference type="SUPFAM" id="SSF47413">
    <property type="entry name" value="lambda repressor-like DNA-binding domains"/>
    <property type="match status" value="1"/>
</dbReference>
<evidence type="ECO:0000313" key="6">
    <source>
        <dbReference type="EMBL" id="KFI69181.1"/>
    </source>
</evidence>
<dbReference type="SUPFAM" id="SSF53822">
    <property type="entry name" value="Periplasmic binding protein-like I"/>
    <property type="match status" value="1"/>
</dbReference>
<dbReference type="RefSeq" id="WP_022859557.1">
    <property type="nucleotide sequence ID" value="NZ_JGZB01000002.1"/>
</dbReference>
<dbReference type="STRING" id="1692.BMAGN_0945"/>
<dbReference type="InterPro" id="IPR010982">
    <property type="entry name" value="Lambda_DNA-bd_dom_sf"/>
</dbReference>
<dbReference type="Gene3D" id="3.40.50.2300">
    <property type="match status" value="2"/>
</dbReference>
<dbReference type="PROSITE" id="PS50932">
    <property type="entry name" value="HTH_LACI_2"/>
    <property type="match status" value="1"/>
</dbReference>
<gene>
    <name evidence="6" type="ORF">BMAGN_0945</name>
</gene>
<keyword evidence="7" id="KW-1185">Reference proteome</keyword>
<dbReference type="CDD" id="cd01392">
    <property type="entry name" value="HTH_LacI"/>
    <property type="match status" value="1"/>
</dbReference>